<dbReference type="Proteomes" id="UP001139451">
    <property type="component" value="Unassembled WGS sequence"/>
</dbReference>
<organism evidence="1 2">
    <name type="scientific">Sphingomonas tagetis</name>
    <dbReference type="NCBI Taxonomy" id="2949092"/>
    <lineage>
        <taxon>Bacteria</taxon>
        <taxon>Pseudomonadati</taxon>
        <taxon>Pseudomonadota</taxon>
        <taxon>Alphaproteobacteria</taxon>
        <taxon>Sphingomonadales</taxon>
        <taxon>Sphingomonadaceae</taxon>
        <taxon>Sphingomonas</taxon>
    </lineage>
</organism>
<dbReference type="RefSeq" id="WP_254291269.1">
    <property type="nucleotide sequence ID" value="NZ_JAMLDX010000001.1"/>
</dbReference>
<sequence>MSGRRAAIDRLVATPIWPVDHICPPQQPVEPLAPMREHILVGPEDGRCVVTNPSGFSAIAPIGRGIALAWAPAPELGGVALSQFIALGPDRGIVTIVSRPGLKRLIADLQSIDAQLGDAS</sequence>
<comment type="caution">
    <text evidence="1">The sequence shown here is derived from an EMBL/GenBank/DDBJ whole genome shotgun (WGS) entry which is preliminary data.</text>
</comment>
<evidence type="ECO:0000313" key="1">
    <source>
        <dbReference type="EMBL" id="MCP3729290.1"/>
    </source>
</evidence>
<accession>A0A9X2HMY7</accession>
<evidence type="ECO:0000313" key="2">
    <source>
        <dbReference type="Proteomes" id="UP001139451"/>
    </source>
</evidence>
<reference evidence="1" key="1">
    <citation type="submission" date="2022-05" db="EMBL/GenBank/DDBJ databases">
        <title>Sphingomonas sp. strain MG17 Genome sequencing and assembly.</title>
        <authorList>
            <person name="Kim I."/>
        </authorList>
    </citation>
    <scope>NUCLEOTIDE SEQUENCE</scope>
    <source>
        <strain evidence="1">MG17</strain>
    </source>
</reference>
<gene>
    <name evidence="1" type="ORF">M9978_02515</name>
</gene>
<name>A0A9X2HMY7_9SPHN</name>
<proteinExistence type="predicted"/>
<dbReference type="EMBL" id="JAMLDX010000001">
    <property type="protein sequence ID" value="MCP3729290.1"/>
    <property type="molecule type" value="Genomic_DNA"/>
</dbReference>
<keyword evidence="2" id="KW-1185">Reference proteome</keyword>
<protein>
    <submittedName>
        <fullName evidence="1">Uncharacterized protein</fullName>
    </submittedName>
</protein>
<dbReference type="AlphaFoldDB" id="A0A9X2HMY7"/>